<dbReference type="GO" id="GO:0002161">
    <property type="term" value="F:aminoacyl-tRNA deacylase activity"/>
    <property type="evidence" value="ECO:0007669"/>
    <property type="project" value="InterPro"/>
</dbReference>
<accession>A0A059E759</accession>
<feature type="domain" description="YbaK/aminoacyl-tRNA synthetase-associated" evidence="2">
    <location>
        <begin position="44"/>
        <end position="167"/>
    </location>
</feature>
<dbReference type="InterPro" id="IPR040285">
    <property type="entry name" value="ProX/PRXD1"/>
</dbReference>
<proteinExistence type="inferred from homology"/>
<comment type="similarity">
    <text evidence="1">Belongs to the PRORSD1 family.</text>
</comment>
<dbReference type="Proteomes" id="UP000024547">
    <property type="component" value="Unassembled WGS sequence"/>
</dbReference>
<dbReference type="SUPFAM" id="SSF55826">
    <property type="entry name" value="YbaK/ProRS associated domain"/>
    <property type="match status" value="1"/>
</dbReference>
<evidence type="ECO:0000256" key="1">
    <source>
        <dbReference type="ARBA" id="ARBA00010201"/>
    </source>
</evidence>
<name>A0A059E759_9PROT</name>
<dbReference type="FunFam" id="3.90.960.10:FF:000005">
    <property type="entry name" value="Putative prolyl-tRNA synthetase"/>
    <property type="match status" value="1"/>
</dbReference>
<keyword evidence="4" id="KW-1185">Reference proteome</keyword>
<evidence type="ECO:0000259" key="2">
    <source>
        <dbReference type="Pfam" id="PF04073"/>
    </source>
</evidence>
<dbReference type="Pfam" id="PF04073">
    <property type="entry name" value="tRNA_edit"/>
    <property type="match status" value="1"/>
</dbReference>
<dbReference type="AlphaFoldDB" id="A0A059E759"/>
<gene>
    <name evidence="3" type="ORF">HY36_14670</name>
</gene>
<dbReference type="PATRIC" id="fig|1280948.3.peg.1169"/>
<evidence type="ECO:0000313" key="3">
    <source>
        <dbReference type="EMBL" id="KCZ63536.1"/>
    </source>
</evidence>
<dbReference type="STRING" id="1280948.HY36_14670"/>
<dbReference type="InterPro" id="IPR036754">
    <property type="entry name" value="YbaK/aa-tRNA-synt-asso_dom_sf"/>
</dbReference>
<comment type="caution">
    <text evidence="3">The sequence shown here is derived from an EMBL/GenBank/DDBJ whole genome shotgun (WGS) entry which is preliminary data.</text>
</comment>
<sequence>MEAVSGAKLDEASSLGPKGAMTATPDDLFAYLDELGIAHTTHWHAPVFTVEEGRDLKASMPGGHTKNLFLTDKDGTIILIAAEAHSQLKLNRLHRLIGTRRLSFGAPELMEEVLGVTPGSVTAFALMNDREGRVRFLVDAALMAHDPVNFHPLTNTGTTAIARDDLEVFARATGHGFEVVDFTQLLDEG</sequence>
<dbReference type="CDD" id="cd04335">
    <property type="entry name" value="PrdX_deacylase"/>
    <property type="match status" value="1"/>
</dbReference>
<dbReference type="eggNOG" id="COG3760">
    <property type="taxonomic scope" value="Bacteria"/>
</dbReference>
<dbReference type="InterPro" id="IPR007214">
    <property type="entry name" value="YbaK/aa-tRNA-synth-assoc-dom"/>
</dbReference>
<organism evidence="3 4">
    <name type="scientific">Hyphomonas atlantica</name>
    <dbReference type="NCBI Taxonomy" id="1280948"/>
    <lineage>
        <taxon>Bacteria</taxon>
        <taxon>Pseudomonadati</taxon>
        <taxon>Pseudomonadota</taxon>
        <taxon>Alphaproteobacteria</taxon>
        <taxon>Hyphomonadales</taxon>
        <taxon>Hyphomonadaceae</taxon>
        <taxon>Hyphomonas</taxon>
    </lineage>
</organism>
<dbReference type="PANTHER" id="PTHR31423:SF3">
    <property type="entry name" value="PROLYL-TRNA SYNTHETASE ASSOCIATED DOMAIN-CONTAINING PROTEIN 1-RELATED"/>
    <property type="match status" value="1"/>
</dbReference>
<reference evidence="3 4" key="1">
    <citation type="journal article" date="2014" name="Antonie Van Leeuwenhoek">
        <title>Hyphomonas beringensis sp. nov. and Hyphomonas chukchiensis sp. nov., isolated from surface seawater of the Bering Sea and Chukchi Sea.</title>
        <authorList>
            <person name="Li C."/>
            <person name="Lai Q."/>
            <person name="Li G."/>
            <person name="Dong C."/>
            <person name="Wang J."/>
            <person name="Liao Y."/>
            <person name="Shao Z."/>
        </authorList>
    </citation>
    <scope>NUCLEOTIDE SEQUENCE [LARGE SCALE GENOMIC DNA]</scope>
    <source>
        <strain evidence="3 4">22II1-22F38</strain>
    </source>
</reference>
<dbReference type="Gene3D" id="3.90.960.10">
    <property type="entry name" value="YbaK/aminoacyl-tRNA synthetase-associated domain"/>
    <property type="match status" value="1"/>
</dbReference>
<dbReference type="EMBL" id="AWFH01000006">
    <property type="protein sequence ID" value="KCZ63536.1"/>
    <property type="molecule type" value="Genomic_DNA"/>
</dbReference>
<evidence type="ECO:0000313" key="4">
    <source>
        <dbReference type="Proteomes" id="UP000024547"/>
    </source>
</evidence>
<protein>
    <recommendedName>
        <fullName evidence="2">YbaK/aminoacyl-tRNA synthetase-associated domain-containing protein</fullName>
    </recommendedName>
</protein>
<dbReference type="PANTHER" id="PTHR31423">
    <property type="entry name" value="YBAK DOMAIN-CONTAINING PROTEIN"/>
    <property type="match status" value="1"/>
</dbReference>